<dbReference type="Pfam" id="PF11648">
    <property type="entry name" value="RIG-I_C-RD"/>
    <property type="match status" value="1"/>
</dbReference>
<evidence type="ECO:0000256" key="7">
    <source>
        <dbReference type="ARBA" id="ARBA00022588"/>
    </source>
</evidence>
<dbReference type="GO" id="GO:0005524">
    <property type="term" value="F:ATP binding"/>
    <property type="evidence" value="ECO:0007669"/>
    <property type="project" value="UniProtKB-KW"/>
</dbReference>
<dbReference type="CDD" id="cd01650">
    <property type="entry name" value="RT_nLTR_like"/>
    <property type="match status" value="1"/>
</dbReference>
<keyword evidence="5" id="KW-1017">Isopeptide bond</keyword>
<dbReference type="PANTHER" id="PTHR14074:SF16">
    <property type="entry name" value="ANTIVIRAL INNATE IMMUNE RESPONSE RECEPTOR RIG-I"/>
    <property type="match status" value="1"/>
</dbReference>
<keyword evidence="7" id="KW-0399">Innate immunity</keyword>
<dbReference type="GO" id="GO:0140374">
    <property type="term" value="P:antiviral innate immune response"/>
    <property type="evidence" value="ECO:0007669"/>
    <property type="project" value="TreeGrafter"/>
</dbReference>
<dbReference type="FunFam" id="1.10.533.10:FF:000072">
    <property type="entry name" value="Probable ATP-dependent RNA helicase DDX58"/>
    <property type="match status" value="1"/>
</dbReference>
<keyword evidence="25" id="KW-1185">Reference proteome</keyword>
<dbReference type="InterPro" id="IPR014001">
    <property type="entry name" value="Helicase_ATP-bd"/>
</dbReference>
<evidence type="ECO:0000256" key="14">
    <source>
        <dbReference type="ARBA" id="ARBA00022840"/>
    </source>
</evidence>
<dbReference type="InterPro" id="IPR031964">
    <property type="entry name" value="CARD_dom"/>
</dbReference>
<dbReference type="Proteomes" id="UP001333110">
    <property type="component" value="Unassembled WGS sequence"/>
</dbReference>
<dbReference type="GO" id="GO:0002753">
    <property type="term" value="P:cytoplasmic pattern recognition receptor signaling pathway"/>
    <property type="evidence" value="ECO:0007669"/>
    <property type="project" value="TreeGrafter"/>
</dbReference>
<evidence type="ECO:0000313" key="25">
    <source>
        <dbReference type="Proteomes" id="UP001333110"/>
    </source>
</evidence>
<feature type="domain" description="RLR CTR" evidence="23">
    <location>
        <begin position="1476"/>
        <end position="1610"/>
    </location>
</feature>
<dbReference type="InterPro" id="IPR011545">
    <property type="entry name" value="DEAD/DEAH_box_helicase_dom"/>
</dbReference>
<feature type="domain" description="Helicase C-terminal" evidence="22">
    <location>
        <begin position="612"/>
        <end position="778"/>
    </location>
</feature>
<dbReference type="InterPro" id="IPR021673">
    <property type="entry name" value="RLR_CTR"/>
</dbReference>
<dbReference type="InterPro" id="IPR011029">
    <property type="entry name" value="DEATH-like_dom_sf"/>
</dbReference>
<dbReference type="Gene3D" id="1.10.533.10">
    <property type="entry name" value="Death Domain, Fas"/>
    <property type="match status" value="2"/>
</dbReference>
<dbReference type="InterPro" id="IPR036691">
    <property type="entry name" value="Endo/exonu/phosph_ase_sf"/>
</dbReference>
<dbReference type="EMBL" id="JAUNZN010000009">
    <property type="protein sequence ID" value="KAK4816738.1"/>
    <property type="molecule type" value="Genomic_DNA"/>
</dbReference>
<evidence type="ECO:0000256" key="8">
    <source>
        <dbReference type="ARBA" id="ARBA00022723"/>
    </source>
</evidence>
<evidence type="ECO:0000256" key="6">
    <source>
        <dbReference type="ARBA" id="ARBA00022553"/>
    </source>
</evidence>
<evidence type="ECO:0000256" key="3">
    <source>
        <dbReference type="ARBA" id="ARBA00012552"/>
    </source>
</evidence>
<dbReference type="PROSITE" id="PS51194">
    <property type="entry name" value="HELICASE_CTER"/>
    <property type="match status" value="1"/>
</dbReference>
<dbReference type="InterPro" id="IPR041204">
    <property type="entry name" value="RIG-I-like_C"/>
</dbReference>
<evidence type="ECO:0000256" key="12">
    <source>
        <dbReference type="ARBA" id="ARBA00022806"/>
    </source>
</evidence>
<reference evidence="24 25" key="1">
    <citation type="journal article" date="2023" name="J. Hered.">
        <title>Chromosome-level genome of the wood stork (Mycteria americana) provides insight into avian chromosome evolution.</title>
        <authorList>
            <person name="Flamio R. Jr."/>
            <person name="Ramstad K.M."/>
        </authorList>
    </citation>
    <scope>NUCLEOTIDE SEQUENCE [LARGE SCALE GENOMIC DNA]</scope>
    <source>
        <strain evidence="24">JAX WOST 10</strain>
    </source>
</reference>
<sequence length="1610" mass="182988">MTAEEKRSLQCYRRYIEKSLNPVYILSNMTDWLSDEVKERVRKEEEKGVMAAAALFLDAVLQLEAEGWLRGFLDALLAAGYTGLAEAIENWDFSKLEKLELHRQLLKRIEATMLEVDPVALMPYINTCLIERECDEILQISEYRSKAAGITKLIECLCRSDKENWPKSLQLALDSTGYYNASQLWDMREDNGKDVDGEMTDASENSFETTMTFSEEPECDNNLSENLCSGSEGIYQSSPVYEPKKARSYQTELAQPAVNGKNTLVCAPTGSGKTFVALLICEHHFQNMPAGRKAKVVFLATKVPVYEQQTTVFRQHFERSGYSVQGISGETVANVCVEKVIQDSDIIVLTPQILVNTIEEGILSSLSIFTLMIFDECHNTTGNHPYNVLMTRYLEQKFDSCANQLPQIVGLTASVGVGNAKSIMETIEHICTLCSYLDIQAISTVRENKEDLQRFRNKPETYVRWVKMRVQNHFVDIISGLMSETEALMRKIYSVDTISQINKNDFGTQKYEHWIVATQKKCRLLQLADKEKESSICRDLFICTEHLRKFNDALIISEDARIEDALAYLTEFFTNVKNGPYTELEKQLTAKFQEKEPEMTALSKDESNENPKLEELACILDEAYRYNPQTRTLLFAKTRALVAALKKWIEANPLLSHIKPDVLMGRGRRDQKTGMTLPMQKGVLDAFKTNKDSRLLIATSVADEGIDISECNLVVLYEYFGNVTKMIQVRGRGRAKDSKCILVTSKTEVVENEKHNRYKEEMMNEAIEKLQNWDEATFARKVPARHSRHVSSLTTPPSQVPLHNRVECLWVRIRGKANRADTMVGVCYRPPNQDEEADEMFYKQLGEVSQSLALVLVGDFNLADVCWKYNTAERKQSRRFLECVEDNFLTQLSPLGSSSEGQRSPGKPDILQEGNLKGAEAGCTHLLKDKLAGKKTGLAEERVLVGIQEKRVYDVWKKGQATWEDYKDVVGLCREKIRRAKAQLELNLATAVKDNKKCFYKYISNKRRAKENLHPLLNVGENIVTKDEEKAKVLNAFFASIFNSKTSCSLGTQPPELEDRDGEQNETTIIQGEMPSWLTREVPVDWRLANVRPIYKKGWKEDPGNYRPVSLTLVPGKVMEQIILNAITRHIQDNQVIRASQHGLMKGRSCLTSLISYDKVTCLVDEGKAVDVVYLDFSKAFDTVSHSILLEKLAAHGLDGWWPVTSGVPRGSVLGPALFNIFINGLDEGIECTLSKLADNTKLGGSVDLLEGRKALQRDLDRLDQWAKANCLGEWLESCLAEKDLGVLVDSCLNMSRQCAQVANSILACIRNRVASRTREVIVPLYSALVRPHLEYCVQFWAPPYKRDIEVLEHVQRRATKLVKGLEHKSDEERLGEPGLFSLEKRRLRGDLIALYNYLKGGCREVGVGLFSQVTSDRTRGNGLKLCQGRFRLDIRKNFFTERVVKHWTRLPREVAESPSLEIHDLQMKEKVLRDSRKKETRPKVVEGKKNLLCGKCKAYACSTDDIRVIKESHHTVLGDAFKERYIIKPHQKPVQFDGFLKKGKMHCQNTNCQHDWGITVKYKTCDNLPVIKIKSFVVENVETGTQMDFQKWKDINFSLKNFDVEETSN</sequence>
<keyword evidence="4" id="KW-0963">Cytoplasm</keyword>
<keyword evidence="15" id="KW-0832">Ubl conjugation</keyword>
<keyword evidence="13" id="KW-0862">Zinc</keyword>
<comment type="similarity">
    <text evidence="2">Belongs to the helicase family. RLR subfamily.</text>
</comment>
<dbReference type="Pfam" id="PF00271">
    <property type="entry name" value="Helicase_C"/>
    <property type="match status" value="1"/>
</dbReference>
<dbReference type="EC" id="3.6.4.13" evidence="3"/>
<dbReference type="SMART" id="SM00490">
    <property type="entry name" value="HELICc"/>
    <property type="match status" value="1"/>
</dbReference>
<dbReference type="Pfam" id="PF00270">
    <property type="entry name" value="DEAD"/>
    <property type="match status" value="1"/>
</dbReference>
<dbReference type="InterPro" id="IPR042145">
    <property type="entry name" value="CARD_RIG-I_r2"/>
</dbReference>
<dbReference type="Gene3D" id="2.170.150.30">
    <property type="entry name" value="RIG-I-like receptor, C-terminal regulatory domain"/>
    <property type="match status" value="1"/>
</dbReference>
<dbReference type="SMART" id="SM00487">
    <property type="entry name" value="DEXDc"/>
    <property type="match status" value="1"/>
</dbReference>
<evidence type="ECO:0000256" key="13">
    <source>
        <dbReference type="ARBA" id="ARBA00022833"/>
    </source>
</evidence>
<dbReference type="PROSITE" id="PS50878">
    <property type="entry name" value="RT_POL"/>
    <property type="match status" value="1"/>
</dbReference>
<dbReference type="InterPro" id="IPR038557">
    <property type="entry name" value="RLR_C_sf"/>
</dbReference>
<gene>
    <name evidence="24" type="ORF">QYF61_022290</name>
</gene>
<evidence type="ECO:0000259" key="20">
    <source>
        <dbReference type="PROSITE" id="PS50878"/>
    </source>
</evidence>
<dbReference type="GO" id="GO:0003724">
    <property type="term" value="F:RNA helicase activity"/>
    <property type="evidence" value="ECO:0007669"/>
    <property type="project" value="UniProtKB-EC"/>
</dbReference>
<keyword evidence="18" id="KW-0051">Antiviral defense</keyword>
<dbReference type="GO" id="GO:0005737">
    <property type="term" value="C:cytoplasm"/>
    <property type="evidence" value="ECO:0007669"/>
    <property type="project" value="UniProtKB-SubCell"/>
</dbReference>
<proteinExistence type="inferred from homology"/>
<protein>
    <recommendedName>
        <fullName evidence="3">RNA helicase</fullName>
        <ecNumber evidence="3">3.6.4.13</ecNumber>
    </recommendedName>
</protein>
<evidence type="ECO:0000256" key="18">
    <source>
        <dbReference type="ARBA" id="ARBA00023118"/>
    </source>
</evidence>
<evidence type="ECO:0000313" key="24">
    <source>
        <dbReference type="EMBL" id="KAK4816738.1"/>
    </source>
</evidence>
<evidence type="ECO:0000259" key="23">
    <source>
        <dbReference type="PROSITE" id="PS51789"/>
    </source>
</evidence>
<feature type="domain" description="Reverse transcriptase" evidence="20">
    <location>
        <begin position="1075"/>
        <end position="1289"/>
    </location>
</feature>
<dbReference type="CDD" id="cd08816">
    <property type="entry name" value="CARD_RIG-I_r1"/>
    <property type="match status" value="1"/>
</dbReference>
<dbReference type="PANTHER" id="PTHR14074">
    <property type="entry name" value="HELICASE WITH DEATH DOMAIN-RELATED"/>
    <property type="match status" value="1"/>
</dbReference>
<evidence type="ECO:0000256" key="9">
    <source>
        <dbReference type="ARBA" id="ARBA00022737"/>
    </source>
</evidence>
<dbReference type="PROSITE" id="PS51192">
    <property type="entry name" value="HELICASE_ATP_BIND_1"/>
    <property type="match status" value="1"/>
</dbReference>
<dbReference type="Pfam" id="PF16739">
    <property type="entry name" value="CARD_2"/>
    <property type="match status" value="2"/>
</dbReference>
<evidence type="ECO:0000256" key="16">
    <source>
        <dbReference type="ARBA" id="ARBA00022859"/>
    </source>
</evidence>
<dbReference type="Gene3D" id="3.60.10.10">
    <property type="entry name" value="Endonuclease/exonuclease/phosphatase"/>
    <property type="match status" value="1"/>
</dbReference>
<keyword evidence="6" id="KW-0597">Phosphoprotein</keyword>
<dbReference type="GO" id="GO:0008270">
    <property type="term" value="F:zinc ion binding"/>
    <property type="evidence" value="ECO:0007669"/>
    <property type="project" value="TreeGrafter"/>
</dbReference>
<comment type="catalytic activity">
    <reaction evidence="19">
        <text>ATP + H2O = ADP + phosphate + H(+)</text>
        <dbReference type="Rhea" id="RHEA:13065"/>
        <dbReference type="ChEBI" id="CHEBI:15377"/>
        <dbReference type="ChEBI" id="CHEBI:15378"/>
        <dbReference type="ChEBI" id="CHEBI:30616"/>
        <dbReference type="ChEBI" id="CHEBI:43474"/>
        <dbReference type="ChEBI" id="CHEBI:456216"/>
        <dbReference type="EC" id="3.6.4.13"/>
    </reaction>
    <physiologicalReaction direction="left-to-right" evidence="19">
        <dbReference type="Rhea" id="RHEA:13066"/>
    </physiologicalReaction>
</comment>
<keyword evidence="8" id="KW-0479">Metal-binding</keyword>
<dbReference type="CDD" id="cd08817">
    <property type="entry name" value="CARD_RIG-I_r2"/>
    <property type="match status" value="1"/>
</dbReference>
<evidence type="ECO:0000256" key="17">
    <source>
        <dbReference type="ARBA" id="ARBA00022884"/>
    </source>
</evidence>
<dbReference type="GO" id="GO:0003727">
    <property type="term" value="F:single-stranded RNA binding"/>
    <property type="evidence" value="ECO:0007669"/>
    <property type="project" value="TreeGrafter"/>
</dbReference>
<dbReference type="FunFam" id="3.40.50.300:FF:001291">
    <property type="entry name" value="Probable ATP-dependent RNA helicase DDX58"/>
    <property type="match status" value="1"/>
</dbReference>
<evidence type="ECO:0000256" key="1">
    <source>
        <dbReference type="ARBA" id="ARBA00004496"/>
    </source>
</evidence>
<keyword evidence="11" id="KW-0378">Hydrolase</keyword>
<keyword evidence="14" id="KW-0067">ATP-binding</keyword>
<evidence type="ECO:0000256" key="2">
    <source>
        <dbReference type="ARBA" id="ARBA00006866"/>
    </source>
</evidence>
<evidence type="ECO:0000256" key="10">
    <source>
        <dbReference type="ARBA" id="ARBA00022741"/>
    </source>
</evidence>
<dbReference type="Gene3D" id="3.40.50.300">
    <property type="entry name" value="P-loop containing nucleotide triphosphate hydrolases"/>
    <property type="match status" value="2"/>
</dbReference>
<dbReference type="InterPro" id="IPR000477">
    <property type="entry name" value="RT_dom"/>
</dbReference>
<keyword evidence="12" id="KW-0347">Helicase</keyword>
<accession>A0AAN7S350</accession>
<dbReference type="CDD" id="cd15805">
    <property type="entry name" value="RIG-I_C"/>
    <property type="match status" value="1"/>
</dbReference>
<keyword evidence="16" id="KW-0391">Immunity</keyword>
<evidence type="ECO:0000256" key="11">
    <source>
        <dbReference type="ARBA" id="ARBA00022801"/>
    </source>
</evidence>
<evidence type="ECO:0000256" key="19">
    <source>
        <dbReference type="ARBA" id="ARBA00049390"/>
    </source>
</evidence>
<keyword evidence="9" id="KW-0677">Repeat</keyword>
<keyword evidence="10" id="KW-0547">Nucleotide-binding</keyword>
<dbReference type="PROSITE" id="PS51789">
    <property type="entry name" value="RLR_CTR"/>
    <property type="match status" value="1"/>
</dbReference>
<dbReference type="CDD" id="cd12090">
    <property type="entry name" value="MDA5_ID"/>
    <property type="match status" value="1"/>
</dbReference>
<keyword evidence="17" id="KW-0694">RNA-binding</keyword>
<evidence type="ECO:0000259" key="21">
    <source>
        <dbReference type="PROSITE" id="PS51192"/>
    </source>
</evidence>
<comment type="caution">
    <text evidence="24">The sequence shown here is derived from an EMBL/GenBank/DDBJ whole genome shotgun (WGS) entry which is preliminary data.</text>
</comment>
<dbReference type="InterPro" id="IPR001650">
    <property type="entry name" value="Helicase_C-like"/>
</dbReference>
<name>A0AAN7S350_MYCAM</name>
<evidence type="ECO:0000259" key="22">
    <source>
        <dbReference type="PROSITE" id="PS51194"/>
    </source>
</evidence>
<dbReference type="FunFam" id="2.170.150.30:FF:000001">
    <property type="entry name" value="Probable ATP-dependent RNA helicase DDX58"/>
    <property type="match status" value="1"/>
</dbReference>
<dbReference type="InterPro" id="IPR027417">
    <property type="entry name" value="P-loop_NTPase"/>
</dbReference>
<dbReference type="FunFam" id="3.40.50.300:FF:001233">
    <property type="entry name" value="Probable ATP-dependent RNA helicase DDX58"/>
    <property type="match status" value="1"/>
</dbReference>
<dbReference type="Gene3D" id="1.20.1320.30">
    <property type="match status" value="1"/>
</dbReference>
<dbReference type="GO" id="GO:0003725">
    <property type="term" value="F:double-stranded RNA binding"/>
    <property type="evidence" value="ECO:0007669"/>
    <property type="project" value="TreeGrafter"/>
</dbReference>
<dbReference type="Pfam" id="PF00078">
    <property type="entry name" value="RVT_1"/>
    <property type="match status" value="1"/>
</dbReference>
<dbReference type="CDD" id="cd18073">
    <property type="entry name" value="DEXHc_RIG-I_DDX58"/>
    <property type="match status" value="1"/>
</dbReference>
<evidence type="ECO:0000256" key="5">
    <source>
        <dbReference type="ARBA" id="ARBA00022499"/>
    </source>
</evidence>
<evidence type="ECO:0000256" key="4">
    <source>
        <dbReference type="ARBA" id="ARBA00022490"/>
    </source>
</evidence>
<comment type="subcellular location">
    <subcellularLocation>
        <location evidence="1">Cytoplasm</location>
    </subcellularLocation>
</comment>
<dbReference type="FunFam" id="1.10.533.10:FF:000078">
    <property type="entry name" value="Probable ATP-dependent RNA helicase DDX58"/>
    <property type="match status" value="1"/>
</dbReference>
<evidence type="ECO:0000256" key="15">
    <source>
        <dbReference type="ARBA" id="ARBA00022843"/>
    </source>
</evidence>
<dbReference type="SUPFAM" id="SSF52540">
    <property type="entry name" value="P-loop containing nucleoside triphosphate hydrolases"/>
    <property type="match status" value="2"/>
</dbReference>
<dbReference type="InterPro" id="IPR051363">
    <property type="entry name" value="RLR_Helicase"/>
</dbReference>
<organism evidence="24 25">
    <name type="scientific">Mycteria americana</name>
    <name type="common">Wood stork</name>
    <dbReference type="NCBI Taxonomy" id="33587"/>
    <lineage>
        <taxon>Eukaryota</taxon>
        <taxon>Metazoa</taxon>
        <taxon>Chordata</taxon>
        <taxon>Craniata</taxon>
        <taxon>Vertebrata</taxon>
        <taxon>Euteleostomi</taxon>
        <taxon>Archelosauria</taxon>
        <taxon>Archosauria</taxon>
        <taxon>Dinosauria</taxon>
        <taxon>Saurischia</taxon>
        <taxon>Theropoda</taxon>
        <taxon>Coelurosauria</taxon>
        <taxon>Aves</taxon>
        <taxon>Neognathae</taxon>
        <taxon>Neoaves</taxon>
        <taxon>Aequornithes</taxon>
        <taxon>Ciconiiformes</taxon>
        <taxon>Ciconiidae</taxon>
        <taxon>Mycteria</taxon>
    </lineage>
</organism>
<dbReference type="Pfam" id="PF18119">
    <property type="entry name" value="RIG-I_C"/>
    <property type="match status" value="1"/>
</dbReference>
<feature type="domain" description="Helicase ATP-binding" evidence="21">
    <location>
        <begin position="254"/>
        <end position="433"/>
    </location>
</feature>
<dbReference type="GO" id="GO:0016787">
    <property type="term" value="F:hydrolase activity"/>
    <property type="evidence" value="ECO:0007669"/>
    <property type="project" value="UniProtKB-KW"/>
</dbReference>